<evidence type="ECO:0000313" key="2">
    <source>
        <dbReference type="Proteomes" id="UP000076482"/>
    </source>
</evidence>
<accession>A0A164NCA5</accession>
<sequence>MEKEIAIFNQAPEIAERVGLADGIVLFEIEKQVKLPNSFKVRLKMFGPEAGLENMKVFLGVVHKYFVLGFEIEKEEVVGEYRIFETKEELNIHFSQIQDVPWDVLKFWIKQVERLEVG</sequence>
<reference evidence="1 2" key="1">
    <citation type="submission" date="2015-09" db="EMBL/GenBank/DDBJ databases">
        <title>Bacillus cereus food isolates.</title>
        <authorList>
            <person name="Boekhorst J."/>
        </authorList>
    </citation>
    <scope>NUCLEOTIDE SEQUENCE [LARGE SCALE GENOMIC DNA]</scope>
    <source>
        <strain evidence="1 2">B4088</strain>
    </source>
</reference>
<dbReference type="PATRIC" id="fig|1396.535.peg.3973"/>
<proteinExistence type="predicted"/>
<comment type="caution">
    <text evidence="1">The sequence shown here is derived from an EMBL/GenBank/DDBJ whole genome shotgun (WGS) entry which is preliminary data.</text>
</comment>
<dbReference type="RefSeq" id="WP_063261643.1">
    <property type="nucleotide sequence ID" value="NZ_LJKE01000056.1"/>
</dbReference>
<dbReference type="InterPro" id="IPR025082">
    <property type="entry name" value="DUF3964"/>
</dbReference>
<dbReference type="Proteomes" id="UP000076482">
    <property type="component" value="Unassembled WGS sequence"/>
</dbReference>
<gene>
    <name evidence="1" type="ORF">B4088_3327</name>
</gene>
<evidence type="ECO:0000313" key="1">
    <source>
        <dbReference type="EMBL" id="KZD63342.1"/>
    </source>
</evidence>
<dbReference type="EMBL" id="LJKE01000056">
    <property type="protein sequence ID" value="KZD63342.1"/>
    <property type="molecule type" value="Genomic_DNA"/>
</dbReference>
<dbReference type="AlphaFoldDB" id="A0A164NCA5"/>
<dbReference type="Pfam" id="PF13107">
    <property type="entry name" value="DUF3964"/>
    <property type="match status" value="1"/>
</dbReference>
<organism evidence="1 2">
    <name type="scientific">Bacillus cereus</name>
    <dbReference type="NCBI Taxonomy" id="1396"/>
    <lineage>
        <taxon>Bacteria</taxon>
        <taxon>Bacillati</taxon>
        <taxon>Bacillota</taxon>
        <taxon>Bacilli</taxon>
        <taxon>Bacillales</taxon>
        <taxon>Bacillaceae</taxon>
        <taxon>Bacillus</taxon>
        <taxon>Bacillus cereus group</taxon>
    </lineage>
</organism>
<protein>
    <submittedName>
        <fullName evidence="1">Uncharacterized protein</fullName>
    </submittedName>
</protein>
<name>A0A164NCA5_BACCE</name>